<organism evidence="2 3">
    <name type="scientific">Vicia faba</name>
    <name type="common">Broad bean</name>
    <name type="synonym">Faba vulgaris</name>
    <dbReference type="NCBI Taxonomy" id="3906"/>
    <lineage>
        <taxon>Eukaryota</taxon>
        <taxon>Viridiplantae</taxon>
        <taxon>Streptophyta</taxon>
        <taxon>Embryophyta</taxon>
        <taxon>Tracheophyta</taxon>
        <taxon>Spermatophyta</taxon>
        <taxon>Magnoliopsida</taxon>
        <taxon>eudicotyledons</taxon>
        <taxon>Gunneridae</taxon>
        <taxon>Pentapetalae</taxon>
        <taxon>rosids</taxon>
        <taxon>fabids</taxon>
        <taxon>Fabales</taxon>
        <taxon>Fabaceae</taxon>
        <taxon>Papilionoideae</taxon>
        <taxon>50 kb inversion clade</taxon>
        <taxon>NPAAA clade</taxon>
        <taxon>Hologalegina</taxon>
        <taxon>IRL clade</taxon>
        <taxon>Fabeae</taxon>
        <taxon>Vicia</taxon>
    </lineage>
</organism>
<accession>A0AAV0YJ00</accession>
<dbReference type="Proteomes" id="UP001157006">
    <property type="component" value="Chromosome 1L"/>
</dbReference>
<feature type="compositionally biased region" description="Low complexity" evidence="1">
    <location>
        <begin position="114"/>
        <end position="147"/>
    </location>
</feature>
<keyword evidence="3" id="KW-1185">Reference proteome</keyword>
<feature type="region of interest" description="Disordered" evidence="1">
    <location>
        <begin position="1"/>
        <end position="21"/>
    </location>
</feature>
<dbReference type="EMBL" id="OX451736">
    <property type="protein sequence ID" value="CAI8585965.1"/>
    <property type="molecule type" value="Genomic_DNA"/>
</dbReference>
<evidence type="ECO:0000313" key="2">
    <source>
        <dbReference type="EMBL" id="CAI8585965.1"/>
    </source>
</evidence>
<dbReference type="AlphaFoldDB" id="A0AAV0YJ00"/>
<gene>
    <name evidence="2" type="ORF">VFH_I231840</name>
</gene>
<name>A0AAV0YJ00_VICFA</name>
<dbReference type="PANTHER" id="PTHR33257:SF46">
    <property type="entry name" value="OVATE FAMILY PROTEIN"/>
    <property type="match status" value="1"/>
</dbReference>
<proteinExistence type="predicted"/>
<evidence type="ECO:0000313" key="3">
    <source>
        <dbReference type="Proteomes" id="UP001157006"/>
    </source>
</evidence>
<evidence type="ECO:0000256" key="1">
    <source>
        <dbReference type="SAM" id="MobiDB-lite"/>
    </source>
</evidence>
<protein>
    <submittedName>
        <fullName evidence="2">Uncharacterized protein</fullName>
    </submittedName>
</protein>
<reference evidence="2 3" key="1">
    <citation type="submission" date="2023-01" db="EMBL/GenBank/DDBJ databases">
        <authorList>
            <person name="Kreplak J."/>
        </authorList>
    </citation>
    <scope>NUCLEOTIDE SEQUENCE [LARGE SCALE GENOMIC DNA]</scope>
</reference>
<feature type="region of interest" description="Disordered" evidence="1">
    <location>
        <begin position="59"/>
        <end position="90"/>
    </location>
</feature>
<feature type="compositionally biased region" description="Polar residues" evidence="1">
    <location>
        <begin position="167"/>
        <end position="177"/>
    </location>
</feature>
<sequence>MTKPSNFLHKPSPIIEQRQENKNMMCLDKQLQRQLSNISNEDYHGNKFASIPFVWESQPGTPKHRSNANSLPPLTPPPSYFQNANKKPTKPKKNFFLQTFFPKRATKKGCVLDPSPTSSNYVSYSSSSSSSSSSLSLSSPRPTSYSVPSSPMIHSRKGEEDEDSYHVSRSNVTFGNGNVRSQGRYSSMFKKVLFGDLM</sequence>
<feature type="region of interest" description="Disordered" evidence="1">
    <location>
        <begin position="108"/>
        <end position="177"/>
    </location>
</feature>
<dbReference type="PANTHER" id="PTHR33257">
    <property type="entry name" value="OS05G0165500 PROTEIN"/>
    <property type="match status" value="1"/>
</dbReference>